<organism evidence="18 19">
    <name type="scientific">Microvirgula aerodenitrificans</name>
    <dbReference type="NCBI Taxonomy" id="57480"/>
    <lineage>
        <taxon>Bacteria</taxon>
        <taxon>Pseudomonadati</taxon>
        <taxon>Pseudomonadota</taxon>
        <taxon>Betaproteobacteria</taxon>
        <taxon>Neisseriales</taxon>
        <taxon>Aquaspirillaceae</taxon>
        <taxon>Microvirgula</taxon>
    </lineage>
</organism>
<feature type="active site" evidence="15">
    <location>
        <position position="46"/>
    </location>
</feature>
<comment type="cofactor">
    <cofactor evidence="15">
        <name>Mg(2+)</name>
        <dbReference type="ChEBI" id="CHEBI:18420"/>
    </cofactor>
</comment>
<dbReference type="AlphaFoldDB" id="A0A2S0PDQ7"/>
<dbReference type="GO" id="GO:0003725">
    <property type="term" value="F:double-stranded RNA binding"/>
    <property type="evidence" value="ECO:0007669"/>
    <property type="project" value="TreeGrafter"/>
</dbReference>
<keyword evidence="7 15" id="KW-0507">mRNA processing</keyword>
<keyword evidence="12 15" id="KW-0378">Hydrolase</keyword>
<evidence type="ECO:0000256" key="8">
    <source>
        <dbReference type="ARBA" id="ARBA00022694"/>
    </source>
</evidence>
<evidence type="ECO:0000256" key="13">
    <source>
        <dbReference type="ARBA" id="ARBA00022842"/>
    </source>
</evidence>
<dbReference type="GO" id="GO:0042802">
    <property type="term" value="F:identical protein binding"/>
    <property type="evidence" value="ECO:0007669"/>
    <property type="project" value="UniProtKB-ARBA"/>
</dbReference>
<evidence type="ECO:0000259" key="17">
    <source>
        <dbReference type="PROSITE" id="PS50142"/>
    </source>
</evidence>
<accession>A0A2S0PDQ7</accession>
<dbReference type="SUPFAM" id="SSF54768">
    <property type="entry name" value="dsRNA-binding domain-like"/>
    <property type="match status" value="1"/>
</dbReference>
<keyword evidence="9 15" id="KW-0540">Nuclease</keyword>
<dbReference type="GO" id="GO:0004525">
    <property type="term" value="F:ribonuclease III activity"/>
    <property type="evidence" value="ECO:0007669"/>
    <property type="project" value="UniProtKB-UniRule"/>
</dbReference>
<dbReference type="PANTHER" id="PTHR11207">
    <property type="entry name" value="RIBONUCLEASE III"/>
    <property type="match status" value="1"/>
</dbReference>
<keyword evidence="14 15" id="KW-0694">RNA-binding</keyword>
<feature type="domain" description="RNase III" evidence="17">
    <location>
        <begin position="7"/>
        <end position="129"/>
    </location>
</feature>
<evidence type="ECO:0000256" key="2">
    <source>
        <dbReference type="ARBA" id="ARBA00004496"/>
    </source>
</evidence>
<dbReference type="GO" id="GO:0046872">
    <property type="term" value="F:metal ion binding"/>
    <property type="evidence" value="ECO:0007669"/>
    <property type="project" value="UniProtKB-KW"/>
</dbReference>
<feature type="binding site" evidence="15">
    <location>
        <position position="118"/>
    </location>
    <ligand>
        <name>Mg(2+)</name>
        <dbReference type="ChEBI" id="CHEBI:18420"/>
    </ligand>
</feature>
<evidence type="ECO:0000256" key="14">
    <source>
        <dbReference type="ARBA" id="ARBA00022884"/>
    </source>
</evidence>
<reference evidence="18 19" key="1">
    <citation type="submission" date="2018-04" db="EMBL/GenBank/DDBJ databases">
        <title>Denitrifier Microvirgula.</title>
        <authorList>
            <person name="Anderson E."/>
            <person name="Jang J."/>
            <person name="Ishii S."/>
        </authorList>
    </citation>
    <scope>NUCLEOTIDE SEQUENCE [LARGE SCALE GENOMIC DNA]</scope>
    <source>
        <strain evidence="18 19">BE2.4</strain>
    </source>
</reference>
<comment type="subunit">
    <text evidence="4 15">Homodimer.</text>
</comment>
<feature type="binding site" evidence="15">
    <location>
        <position position="115"/>
    </location>
    <ligand>
        <name>Mg(2+)</name>
        <dbReference type="ChEBI" id="CHEBI:18420"/>
    </ligand>
</feature>
<dbReference type="SMART" id="SM00358">
    <property type="entry name" value="DSRM"/>
    <property type="match status" value="1"/>
</dbReference>
<dbReference type="GO" id="GO:0010468">
    <property type="term" value="P:regulation of gene expression"/>
    <property type="evidence" value="ECO:0007669"/>
    <property type="project" value="TreeGrafter"/>
</dbReference>
<evidence type="ECO:0000256" key="6">
    <source>
        <dbReference type="ARBA" id="ARBA00022552"/>
    </source>
</evidence>
<dbReference type="InterPro" id="IPR011907">
    <property type="entry name" value="RNase_III"/>
</dbReference>
<evidence type="ECO:0000256" key="5">
    <source>
        <dbReference type="ARBA" id="ARBA00022490"/>
    </source>
</evidence>
<comment type="catalytic activity">
    <reaction evidence="1 15">
        <text>Endonucleolytic cleavage to 5'-phosphomonoester.</text>
        <dbReference type="EC" id="3.1.26.3"/>
    </reaction>
</comment>
<dbReference type="PROSITE" id="PS50137">
    <property type="entry name" value="DS_RBD"/>
    <property type="match status" value="1"/>
</dbReference>
<dbReference type="EC" id="3.1.26.3" evidence="15"/>
<dbReference type="GO" id="GO:0005737">
    <property type="term" value="C:cytoplasm"/>
    <property type="evidence" value="ECO:0007669"/>
    <property type="project" value="UniProtKB-SubCell"/>
</dbReference>
<dbReference type="InterPro" id="IPR036389">
    <property type="entry name" value="RNase_III_sf"/>
</dbReference>
<feature type="binding site" evidence="15">
    <location>
        <position position="42"/>
    </location>
    <ligand>
        <name>Mg(2+)</name>
        <dbReference type="ChEBI" id="CHEBI:18420"/>
    </ligand>
</feature>
<evidence type="ECO:0000256" key="11">
    <source>
        <dbReference type="ARBA" id="ARBA00022759"/>
    </source>
</evidence>
<evidence type="ECO:0000256" key="9">
    <source>
        <dbReference type="ARBA" id="ARBA00022722"/>
    </source>
</evidence>
<dbReference type="NCBIfam" id="TIGR02191">
    <property type="entry name" value="RNaseIII"/>
    <property type="match status" value="1"/>
</dbReference>
<keyword evidence="8 15" id="KW-0819">tRNA processing</keyword>
<gene>
    <name evidence="15" type="primary">rnc</name>
    <name evidence="18" type="ORF">DAI18_16500</name>
</gene>
<dbReference type="InterPro" id="IPR014720">
    <property type="entry name" value="dsRBD_dom"/>
</dbReference>
<keyword evidence="11 15" id="KW-0255">Endonuclease</keyword>
<keyword evidence="6 15" id="KW-0698">rRNA processing</keyword>
<dbReference type="Gene3D" id="1.10.1520.10">
    <property type="entry name" value="Ribonuclease III domain"/>
    <property type="match status" value="1"/>
</dbReference>
<dbReference type="GO" id="GO:0006397">
    <property type="term" value="P:mRNA processing"/>
    <property type="evidence" value="ECO:0007669"/>
    <property type="project" value="UniProtKB-UniRule"/>
</dbReference>
<dbReference type="KEGG" id="maer:DAI18_16500"/>
<dbReference type="OrthoDB" id="9805026at2"/>
<evidence type="ECO:0000256" key="15">
    <source>
        <dbReference type="HAMAP-Rule" id="MF_00104"/>
    </source>
</evidence>
<dbReference type="PROSITE" id="PS00517">
    <property type="entry name" value="RNASE_3_1"/>
    <property type="match status" value="1"/>
</dbReference>
<comment type="similarity">
    <text evidence="3">Belongs to the ribonuclease III family.</text>
</comment>
<evidence type="ECO:0000256" key="1">
    <source>
        <dbReference type="ARBA" id="ARBA00000109"/>
    </source>
</evidence>
<dbReference type="Pfam" id="PF14622">
    <property type="entry name" value="Ribonucleas_3_3"/>
    <property type="match status" value="1"/>
</dbReference>
<feature type="domain" description="DRBM" evidence="16">
    <location>
        <begin position="156"/>
        <end position="226"/>
    </location>
</feature>
<dbReference type="GO" id="GO:0019843">
    <property type="term" value="F:rRNA binding"/>
    <property type="evidence" value="ECO:0007669"/>
    <property type="project" value="UniProtKB-KW"/>
</dbReference>
<evidence type="ECO:0000256" key="10">
    <source>
        <dbReference type="ARBA" id="ARBA00022723"/>
    </source>
</evidence>
<comment type="function">
    <text evidence="15">Digests double-stranded RNA. Involved in the processing of primary rRNA transcript to yield the immediate precursors to the large and small rRNAs (23S and 16S). Processes some mRNAs, and tRNAs when they are encoded in the rRNA operon. Processes pre-crRNA and tracrRNA of type II CRISPR loci if present in the organism.</text>
</comment>
<dbReference type="CDD" id="cd00593">
    <property type="entry name" value="RIBOc"/>
    <property type="match status" value="1"/>
</dbReference>
<dbReference type="Gene3D" id="3.30.160.20">
    <property type="match status" value="1"/>
</dbReference>
<dbReference type="CDD" id="cd10845">
    <property type="entry name" value="DSRM_RNAse_III_family"/>
    <property type="match status" value="1"/>
</dbReference>
<dbReference type="SUPFAM" id="SSF69065">
    <property type="entry name" value="RNase III domain-like"/>
    <property type="match status" value="1"/>
</dbReference>
<keyword evidence="15" id="KW-0699">rRNA-binding</keyword>
<evidence type="ECO:0000256" key="12">
    <source>
        <dbReference type="ARBA" id="ARBA00022801"/>
    </source>
</evidence>
<dbReference type="FunFam" id="3.30.160.20:FF:000003">
    <property type="entry name" value="Ribonuclease 3"/>
    <property type="match status" value="1"/>
</dbReference>
<dbReference type="PROSITE" id="PS50142">
    <property type="entry name" value="RNASE_3_2"/>
    <property type="match status" value="1"/>
</dbReference>
<feature type="active site" evidence="15">
    <location>
        <position position="118"/>
    </location>
</feature>
<keyword evidence="10 15" id="KW-0479">Metal-binding</keyword>
<evidence type="ECO:0000259" key="16">
    <source>
        <dbReference type="PROSITE" id="PS50137"/>
    </source>
</evidence>
<evidence type="ECO:0000313" key="18">
    <source>
        <dbReference type="EMBL" id="AVY95472.1"/>
    </source>
</evidence>
<protein>
    <recommendedName>
        <fullName evidence="15">Ribonuclease 3</fullName>
        <ecNumber evidence="15">3.1.26.3</ecNumber>
    </recommendedName>
    <alternativeName>
        <fullName evidence="15">Ribonuclease III</fullName>
        <shortName evidence="15">RNase III</shortName>
    </alternativeName>
</protein>
<keyword evidence="13 15" id="KW-0460">Magnesium</keyword>
<dbReference type="STRING" id="1122240.GCA_000620105_02290"/>
<evidence type="ECO:0000256" key="4">
    <source>
        <dbReference type="ARBA" id="ARBA00011738"/>
    </source>
</evidence>
<keyword evidence="19" id="KW-1185">Reference proteome</keyword>
<proteinExistence type="inferred from homology"/>
<dbReference type="Proteomes" id="UP000244173">
    <property type="component" value="Chromosome"/>
</dbReference>
<dbReference type="InterPro" id="IPR000999">
    <property type="entry name" value="RNase_III_dom"/>
</dbReference>
<comment type="subcellular location">
    <subcellularLocation>
        <location evidence="2 15">Cytoplasm</location>
    </subcellularLocation>
</comment>
<name>A0A2S0PDQ7_9NEIS</name>
<dbReference type="Pfam" id="PF00035">
    <property type="entry name" value="dsrm"/>
    <property type="match status" value="1"/>
</dbReference>
<evidence type="ECO:0000256" key="7">
    <source>
        <dbReference type="ARBA" id="ARBA00022664"/>
    </source>
</evidence>
<dbReference type="FunFam" id="1.10.1520.10:FF:000001">
    <property type="entry name" value="Ribonuclease 3"/>
    <property type="match status" value="1"/>
</dbReference>
<dbReference type="EMBL" id="CP028519">
    <property type="protein sequence ID" value="AVY95472.1"/>
    <property type="molecule type" value="Genomic_DNA"/>
</dbReference>
<dbReference type="GO" id="GO:0008033">
    <property type="term" value="P:tRNA processing"/>
    <property type="evidence" value="ECO:0007669"/>
    <property type="project" value="UniProtKB-KW"/>
</dbReference>
<evidence type="ECO:0000313" key="19">
    <source>
        <dbReference type="Proteomes" id="UP000244173"/>
    </source>
</evidence>
<keyword evidence="5 15" id="KW-0963">Cytoplasm</keyword>
<dbReference type="PANTHER" id="PTHR11207:SF0">
    <property type="entry name" value="RIBONUCLEASE 3"/>
    <property type="match status" value="1"/>
</dbReference>
<evidence type="ECO:0000256" key="3">
    <source>
        <dbReference type="ARBA" id="ARBA00010183"/>
    </source>
</evidence>
<dbReference type="SMART" id="SM00535">
    <property type="entry name" value="RIBOc"/>
    <property type="match status" value="1"/>
</dbReference>
<dbReference type="RefSeq" id="WP_051528872.1">
    <property type="nucleotide sequence ID" value="NZ_CALFSO010000012.1"/>
</dbReference>
<dbReference type="HAMAP" id="MF_00104">
    <property type="entry name" value="RNase_III"/>
    <property type="match status" value="1"/>
</dbReference>
<sequence length="237" mass="25838">MKTPLPITRLTQRIGHDFSDTAPLKEALTHRSYGQPNNERLEFVGDGILNYTVARMLFDSFPELPEGKLSRLRANLVNQSTLAEIARELNMGDCLFLGDGERKSGGHDRPSILADAMEALFAAVSVDAGFAAAEGVVRRLYASRIAGIDLNRQAKDAKTHLQEVLQARRLPLPAYRIVNQTGDAHLSHFDVACDIPALGIASRGEGASRRAAEQLAAERALDLIAAHDDAAKPRHKL</sequence>
<dbReference type="GO" id="GO:0006364">
    <property type="term" value="P:rRNA processing"/>
    <property type="evidence" value="ECO:0007669"/>
    <property type="project" value="UniProtKB-UniRule"/>
</dbReference>